<evidence type="ECO:0000256" key="4">
    <source>
        <dbReference type="ARBA" id="ARBA00022448"/>
    </source>
</evidence>
<keyword evidence="8" id="KW-0931">ER-Golgi transport</keyword>
<dbReference type="InterPro" id="IPR015943">
    <property type="entry name" value="WD40/YVTN_repeat-like_dom_sf"/>
</dbReference>
<dbReference type="PANTHER" id="PTHR13923">
    <property type="entry name" value="SEC31-RELATED PROTEIN"/>
    <property type="match status" value="1"/>
</dbReference>
<keyword evidence="16" id="KW-1185">Reference proteome</keyword>
<dbReference type="Gene3D" id="1.20.940.10">
    <property type="entry name" value="Functional domain of the splicing factor Prp18"/>
    <property type="match status" value="1"/>
</dbReference>
<feature type="compositionally biased region" description="Polar residues" evidence="13">
    <location>
        <begin position="924"/>
        <end position="951"/>
    </location>
</feature>
<dbReference type="Pfam" id="PF00400">
    <property type="entry name" value="WD40"/>
    <property type="match status" value="2"/>
</dbReference>
<sequence length="1130" mass="121953">MACIKGVDRSASVALAPDAPYMAAGTMAGAVDLSFSSSASLEIFKLDFQSDDRDLPLVGEIPCSERFHRLAWGRNGSGSEEFSLGLIAGGLGDGNIDLWNPLSLTSSKSSENALVGHLSVHKGPVRGLEFNGITPNLLASGADDGEICIWDLTKPAEPSHFPILKGSGSSTQGEISFISWNRKVHQILASTSYNGTTVIWDLRKQKPLINFADSVRRRCSVLQWNPDIATQIMVASDDDSSPTLKLWDMRNTMSPVREFTGHQKGVIAMEWCPSDSSYLLTCAKDNRTICWDTNTGEIVAELPAGNNWNFDVHWYPKIPGVISASSFDGKIGIYNIEGCSRYGAEENTFGTAYLKAPKWYKRPVGASFGFGGKLVSFQAKAPPKGASCIASEVFLHSLVTEQSLVSRTSEFEAAIENGDKTSLRGLCEKKSEETESKEEKETWGLLKMMFDEEGTTRTKLISHLGFSLPSEEKDQDVNGLSSDLNGIELEDIAAHPREPEESNEAAAFAMDNGEDFFNNFPAKPDTPVSTSATDFTPPDTDFAAKEETQEMPEEEDEGSDLDNAIQRALVVGDYKEAVDQCISANRMADALVIAHVGGIALWESTREKYLKMSSAPFMKVVSAMVNNDLTNLVHTRSHKFWKETLALLCTFAQGEQWTSLCDVLASKLMAAGNTVAAVLCYICAGNVDRTVEIWSRSLANERDGRSYAELLQDLMEKTLVLALATGNKKFSASLCKLFESYAEILASQGLLSTAMKYLKVLDSGGLSPELSILRDRISLSAEPETSTVASGNTQPQSTVPYNQEPTQAQPNVLSNPYDNQYQQPYTNSYGGGYVPTAVNPPMQQATMFMPQQVQPAPQSSYPPAPASNAQPSMRSTFVPSTPTALKNANQYQQPNIGSHSFNGPSNNAYPVPPGPGSYVPSAPSQVGQYSAPSQVGQYSTPSQVGQYSAPSQVGQYSNPMMPQVAAPGAGPIGFTPMSTPGVAPRSGPGSVQPASPPAPQAAPAPAAPPPTVQTADTSNVPAHQKPLIATLTRLFNETSEAVGGARANPPKKREIEDNSRKLGALFVRLNSGEMGKNAADKLGQLCQALDNHDFNAALQIQVLLTNSEWEECGFCLSALKRMIKVRQNVR</sequence>
<keyword evidence="7" id="KW-0256">Endoplasmic reticulum</keyword>
<keyword evidence="9" id="KW-0653">Protein transport</keyword>
<keyword evidence="6" id="KW-0677">Repeat</keyword>
<dbReference type="InterPro" id="IPR036322">
    <property type="entry name" value="WD40_repeat_dom_sf"/>
</dbReference>
<keyword evidence="4" id="KW-0813">Transport</keyword>
<feature type="repeat" description="WD" evidence="12">
    <location>
        <begin position="259"/>
        <end position="301"/>
    </location>
</feature>
<dbReference type="Gene3D" id="1.25.40.1030">
    <property type="match status" value="1"/>
</dbReference>
<comment type="subcellular location">
    <subcellularLocation>
        <location evidence="1">Endoplasmic reticulum</location>
    </subcellularLocation>
    <subcellularLocation>
        <location evidence="2">Golgi apparatus</location>
    </subcellularLocation>
</comment>
<protein>
    <recommendedName>
        <fullName evidence="14">Sec16 Sec23-binding domain-containing protein</fullName>
    </recommendedName>
</protein>
<feature type="region of interest" description="Disordered" evidence="13">
    <location>
        <begin position="967"/>
        <end position="1019"/>
    </location>
</feature>
<dbReference type="PROSITE" id="PS00678">
    <property type="entry name" value="WD_REPEATS_1"/>
    <property type="match status" value="1"/>
</dbReference>
<evidence type="ECO:0000256" key="11">
    <source>
        <dbReference type="ARBA" id="ARBA00060100"/>
    </source>
</evidence>
<dbReference type="Gene3D" id="2.130.10.10">
    <property type="entry name" value="YVTN repeat-like/Quinoprotein amine dehydrogenase"/>
    <property type="match status" value="1"/>
</dbReference>
<keyword evidence="10" id="KW-0333">Golgi apparatus</keyword>
<evidence type="ECO:0000256" key="6">
    <source>
        <dbReference type="ARBA" id="ARBA00022737"/>
    </source>
</evidence>
<dbReference type="PROSITE" id="PS50294">
    <property type="entry name" value="WD_REPEATS_REGION"/>
    <property type="match status" value="1"/>
</dbReference>
<feature type="region of interest" description="Disordered" evidence="13">
    <location>
        <begin position="782"/>
        <end position="809"/>
    </location>
</feature>
<dbReference type="InterPro" id="IPR019775">
    <property type="entry name" value="WD40_repeat_CS"/>
</dbReference>
<dbReference type="EMBL" id="CAKOAT010482931">
    <property type="protein sequence ID" value="CAH8378936.1"/>
    <property type="molecule type" value="Genomic_DNA"/>
</dbReference>
<evidence type="ECO:0000256" key="8">
    <source>
        <dbReference type="ARBA" id="ARBA00022892"/>
    </source>
</evidence>
<keyword evidence="5 12" id="KW-0853">WD repeat</keyword>
<comment type="similarity">
    <text evidence="3">Belongs to the WD repeat SEC31 family.</text>
</comment>
<gene>
    <name evidence="15" type="ORF">ERUC_LOCUS32791</name>
</gene>
<feature type="region of interest" description="Disordered" evidence="13">
    <location>
        <begin position="851"/>
        <end position="876"/>
    </location>
</feature>
<comment type="caution">
    <text evidence="15">The sequence shown here is derived from an EMBL/GenBank/DDBJ whole genome shotgun (WGS) entry which is preliminary data.</text>
</comment>
<dbReference type="SMART" id="SM00320">
    <property type="entry name" value="WD40"/>
    <property type="match status" value="6"/>
</dbReference>
<dbReference type="GO" id="GO:0015031">
    <property type="term" value="P:protein transport"/>
    <property type="evidence" value="ECO:0007669"/>
    <property type="project" value="UniProtKB-KW"/>
</dbReference>
<reference evidence="15 16" key="1">
    <citation type="submission" date="2022-03" db="EMBL/GenBank/DDBJ databases">
        <authorList>
            <person name="Macdonald S."/>
            <person name="Ahmed S."/>
            <person name="Newling K."/>
        </authorList>
    </citation>
    <scope>NUCLEOTIDE SEQUENCE [LARGE SCALE GENOMIC DNA]</scope>
</reference>
<dbReference type="InterPro" id="IPR040251">
    <property type="entry name" value="SEC31-like"/>
</dbReference>
<evidence type="ECO:0000256" key="12">
    <source>
        <dbReference type="PROSITE-ProRule" id="PRU00221"/>
    </source>
</evidence>
<dbReference type="FunFam" id="1.25.40.1030:FF:000004">
    <property type="entry name" value="Protein transport protein SEC31 homolog B"/>
    <property type="match status" value="1"/>
</dbReference>
<feature type="repeat" description="WD" evidence="12">
    <location>
        <begin position="118"/>
        <end position="152"/>
    </location>
</feature>
<dbReference type="SUPFAM" id="SSF50978">
    <property type="entry name" value="WD40 repeat-like"/>
    <property type="match status" value="1"/>
</dbReference>
<dbReference type="Pfam" id="PF12931">
    <property type="entry name" value="TPR_Sec16"/>
    <property type="match status" value="1"/>
</dbReference>
<dbReference type="PANTHER" id="PTHR13923:SF11">
    <property type="entry name" value="SECRETORY 31, ISOFORM D"/>
    <property type="match status" value="1"/>
</dbReference>
<feature type="compositionally biased region" description="Pro residues" evidence="13">
    <location>
        <begin position="994"/>
        <end position="1011"/>
    </location>
</feature>
<evidence type="ECO:0000256" key="2">
    <source>
        <dbReference type="ARBA" id="ARBA00004555"/>
    </source>
</evidence>
<dbReference type="GO" id="GO:0016192">
    <property type="term" value="P:vesicle-mediated transport"/>
    <property type="evidence" value="ECO:0007669"/>
    <property type="project" value="UniProtKB-KW"/>
</dbReference>
<feature type="region of interest" description="Disordered" evidence="13">
    <location>
        <begin position="893"/>
        <end position="951"/>
    </location>
</feature>
<dbReference type="GO" id="GO:0005783">
    <property type="term" value="C:endoplasmic reticulum"/>
    <property type="evidence" value="ECO:0007669"/>
    <property type="project" value="UniProtKB-SubCell"/>
</dbReference>
<evidence type="ECO:0000256" key="1">
    <source>
        <dbReference type="ARBA" id="ARBA00004240"/>
    </source>
</evidence>
<feature type="domain" description="Sec16 Sec23-binding" evidence="14">
    <location>
        <begin position="565"/>
        <end position="761"/>
    </location>
</feature>
<dbReference type="GO" id="GO:0005794">
    <property type="term" value="C:Golgi apparatus"/>
    <property type="evidence" value="ECO:0007669"/>
    <property type="project" value="UniProtKB-SubCell"/>
</dbReference>
<evidence type="ECO:0000256" key="9">
    <source>
        <dbReference type="ARBA" id="ARBA00022927"/>
    </source>
</evidence>
<evidence type="ECO:0000256" key="5">
    <source>
        <dbReference type="ARBA" id="ARBA00022574"/>
    </source>
</evidence>
<evidence type="ECO:0000313" key="15">
    <source>
        <dbReference type="EMBL" id="CAH8378936.1"/>
    </source>
</evidence>
<evidence type="ECO:0000256" key="3">
    <source>
        <dbReference type="ARBA" id="ARBA00009358"/>
    </source>
</evidence>
<dbReference type="InterPro" id="IPR001680">
    <property type="entry name" value="WD40_rpt"/>
</dbReference>
<dbReference type="FunFam" id="2.130.10.10:FF:000295">
    <property type="entry name" value="Protein transport protein SEC31 homolog B"/>
    <property type="match status" value="1"/>
</dbReference>
<feature type="compositionally biased region" description="Polar residues" evidence="13">
    <location>
        <begin position="783"/>
        <end position="809"/>
    </location>
</feature>
<evidence type="ECO:0000256" key="7">
    <source>
        <dbReference type="ARBA" id="ARBA00022824"/>
    </source>
</evidence>
<name>A0ABC8L9U2_ERUVS</name>
<evidence type="ECO:0000256" key="10">
    <source>
        <dbReference type="ARBA" id="ARBA00023034"/>
    </source>
</evidence>
<organism evidence="15 16">
    <name type="scientific">Eruca vesicaria subsp. sativa</name>
    <name type="common">Garden rocket</name>
    <name type="synonym">Eruca sativa</name>
    <dbReference type="NCBI Taxonomy" id="29727"/>
    <lineage>
        <taxon>Eukaryota</taxon>
        <taxon>Viridiplantae</taxon>
        <taxon>Streptophyta</taxon>
        <taxon>Embryophyta</taxon>
        <taxon>Tracheophyta</taxon>
        <taxon>Spermatophyta</taxon>
        <taxon>Magnoliopsida</taxon>
        <taxon>eudicotyledons</taxon>
        <taxon>Gunneridae</taxon>
        <taxon>Pentapetalae</taxon>
        <taxon>rosids</taxon>
        <taxon>malvids</taxon>
        <taxon>Brassicales</taxon>
        <taxon>Brassicaceae</taxon>
        <taxon>Brassiceae</taxon>
        <taxon>Eruca</taxon>
    </lineage>
</organism>
<accession>A0ABC8L9U2</accession>
<dbReference type="AlphaFoldDB" id="A0ABC8L9U2"/>
<evidence type="ECO:0000313" key="16">
    <source>
        <dbReference type="Proteomes" id="UP001642260"/>
    </source>
</evidence>
<comment type="function">
    <text evidence="11">Required for protein transport from the endoplasmic reticulum to the Golgi apparatus.</text>
</comment>
<dbReference type="FunFam" id="1.20.940.10:FF:000003">
    <property type="entry name" value="Protein transport protein SEC31 homolog B"/>
    <property type="match status" value="1"/>
</dbReference>
<feature type="compositionally biased region" description="Polar residues" evidence="13">
    <location>
        <begin position="893"/>
        <end position="907"/>
    </location>
</feature>
<dbReference type="PROSITE" id="PS50082">
    <property type="entry name" value="WD_REPEATS_2"/>
    <property type="match status" value="2"/>
</dbReference>
<evidence type="ECO:0000256" key="13">
    <source>
        <dbReference type="SAM" id="MobiDB-lite"/>
    </source>
</evidence>
<evidence type="ECO:0000259" key="14">
    <source>
        <dbReference type="Pfam" id="PF12931"/>
    </source>
</evidence>
<proteinExistence type="inferred from homology"/>
<dbReference type="InterPro" id="IPR024298">
    <property type="entry name" value="Sec16_Sec23-bd"/>
</dbReference>
<dbReference type="Proteomes" id="UP001642260">
    <property type="component" value="Unassembled WGS sequence"/>
</dbReference>